<gene>
    <name evidence="6" type="ORF">C8E03_10223</name>
</gene>
<dbReference type="PANTHER" id="PTHR43695">
    <property type="entry name" value="PUTATIVE (AFU_ORTHOLOGUE AFUA_2G17250)-RELATED"/>
    <property type="match status" value="1"/>
</dbReference>
<dbReference type="InterPro" id="IPR013830">
    <property type="entry name" value="SGNH_hydro"/>
</dbReference>
<dbReference type="Proteomes" id="UP000247523">
    <property type="component" value="Unassembled WGS sequence"/>
</dbReference>
<dbReference type="RefSeq" id="WP_110290426.1">
    <property type="nucleotide sequence ID" value="NZ_QICS01000002.1"/>
</dbReference>
<dbReference type="GO" id="GO:0016787">
    <property type="term" value="F:hydrolase activity"/>
    <property type="evidence" value="ECO:0007669"/>
    <property type="project" value="UniProtKB-KW"/>
</dbReference>
<evidence type="ECO:0000313" key="6">
    <source>
        <dbReference type="EMBL" id="PXV93257.1"/>
    </source>
</evidence>
<dbReference type="AlphaFoldDB" id="A0A318EP94"/>
<sequence>MRKRTNRYSKTIIAVFMATATALCLGNSVSKAMVHTASGESKAATSTIWIVGDSTVSSFNDNYYYPRYGWGTQIENYLDGTFTVQNIALSGRSSKSYTADSEYQTLLNGMKSGDYLFVGFGHNDEKTETERYTNPNGTYSEEGSFAHSLYQNFIKPAQAAGCQVILCTPIVRRTETGTWSNTNLHITSTSGEFEGGDYPQAIKNLGAALNIPVIDMTSLTKALYDELGFEETLYLHAWTSSKASSVDNTHTNIWGAKYNAYLIMKTIKELDISGLSQHVMEALEPTKEESLVSNPDYKESTYTNELSQSNLWQDYGIWKGTVFGNIGGDPNKENQTLEADSNGNMHIAVINNKGKIASTADGYAMYYYKIPASAVFTLTANATVNKLVLNDQVSFGLMARDDMYIDYNTTDVLGDYVAAAPLKLTKAGGVWNCFARKSGVLTQGGVCTNSISAGDTVKLCIEGNTDGYACKFGNELAITGGFDFKLTSIDSDYIYVGMFVARNADITFSDIHLIVDGKEIIR</sequence>
<organism evidence="6 7">
    <name type="scientific">Lachnotalea glycerini</name>
    <dbReference type="NCBI Taxonomy" id="1763509"/>
    <lineage>
        <taxon>Bacteria</taxon>
        <taxon>Bacillati</taxon>
        <taxon>Bacillota</taxon>
        <taxon>Clostridia</taxon>
        <taxon>Lachnospirales</taxon>
        <taxon>Lachnospiraceae</taxon>
        <taxon>Lachnotalea</taxon>
    </lineage>
</organism>
<protein>
    <submittedName>
        <fullName evidence="6">Lysophospholipase L1-like esterase</fullName>
    </submittedName>
</protein>
<dbReference type="SUPFAM" id="SSF52266">
    <property type="entry name" value="SGNH hydrolase"/>
    <property type="match status" value="1"/>
</dbReference>
<dbReference type="PANTHER" id="PTHR43695:SF1">
    <property type="entry name" value="RHAMNOGALACTURONAN ACETYLESTERASE"/>
    <property type="match status" value="1"/>
</dbReference>
<name>A0A318EP94_9FIRM</name>
<reference evidence="6 7" key="1">
    <citation type="submission" date="2018-05" db="EMBL/GenBank/DDBJ databases">
        <title>Genomic Encyclopedia of Type Strains, Phase IV (KMG-IV): sequencing the most valuable type-strain genomes for metagenomic binning, comparative biology and taxonomic classification.</title>
        <authorList>
            <person name="Goeker M."/>
        </authorList>
    </citation>
    <scope>NUCLEOTIDE SEQUENCE [LARGE SCALE GENOMIC DNA]</scope>
    <source>
        <strain evidence="6 7">DSM 28816</strain>
    </source>
</reference>
<evidence type="ECO:0000259" key="5">
    <source>
        <dbReference type="Pfam" id="PF25849"/>
    </source>
</evidence>
<evidence type="ECO:0000256" key="2">
    <source>
        <dbReference type="ARBA" id="ARBA00022801"/>
    </source>
</evidence>
<dbReference type="EMBL" id="QICS01000002">
    <property type="protein sequence ID" value="PXV93257.1"/>
    <property type="molecule type" value="Genomic_DNA"/>
</dbReference>
<dbReference type="InterPro" id="IPR037459">
    <property type="entry name" value="RhgT-like"/>
</dbReference>
<dbReference type="Pfam" id="PF13472">
    <property type="entry name" value="Lipase_GDSL_2"/>
    <property type="match status" value="1"/>
</dbReference>
<dbReference type="Pfam" id="PF25849">
    <property type="entry name" value="PelX_N"/>
    <property type="match status" value="1"/>
</dbReference>
<comment type="similarity">
    <text evidence="1">Belongs to the 'GDSL' lipolytic enzyme family.</text>
</comment>
<feature type="chain" id="PRO_5016273996" evidence="3">
    <location>
        <begin position="33"/>
        <end position="522"/>
    </location>
</feature>
<feature type="domain" description="Pectate disaccharide-lyase-like N-terminal" evidence="5">
    <location>
        <begin position="343"/>
        <end position="401"/>
    </location>
</feature>
<evidence type="ECO:0000313" key="7">
    <source>
        <dbReference type="Proteomes" id="UP000247523"/>
    </source>
</evidence>
<keyword evidence="2" id="KW-0378">Hydrolase</keyword>
<evidence type="ECO:0000256" key="1">
    <source>
        <dbReference type="ARBA" id="ARBA00008668"/>
    </source>
</evidence>
<proteinExistence type="inferred from homology"/>
<keyword evidence="3" id="KW-0732">Signal</keyword>
<accession>A0A318EP94</accession>
<comment type="caution">
    <text evidence="6">The sequence shown here is derived from an EMBL/GenBank/DDBJ whole genome shotgun (WGS) entry which is preliminary data.</text>
</comment>
<evidence type="ECO:0000256" key="3">
    <source>
        <dbReference type="SAM" id="SignalP"/>
    </source>
</evidence>
<feature type="domain" description="SGNH hydrolase-type esterase" evidence="4">
    <location>
        <begin position="51"/>
        <end position="222"/>
    </location>
</feature>
<feature type="signal peptide" evidence="3">
    <location>
        <begin position="1"/>
        <end position="32"/>
    </location>
</feature>
<dbReference type="Gene3D" id="3.40.50.1110">
    <property type="entry name" value="SGNH hydrolase"/>
    <property type="match status" value="1"/>
</dbReference>
<evidence type="ECO:0000259" key="4">
    <source>
        <dbReference type="Pfam" id="PF13472"/>
    </source>
</evidence>
<dbReference type="InterPro" id="IPR036514">
    <property type="entry name" value="SGNH_hydro_sf"/>
</dbReference>
<dbReference type="InterPro" id="IPR058953">
    <property type="entry name" value="PelX-like_N"/>
</dbReference>